<accession>A0A6C2YWD8</accession>
<dbReference type="GO" id="GO:0015297">
    <property type="term" value="F:antiporter activity"/>
    <property type="evidence" value="ECO:0007669"/>
    <property type="project" value="UniProtKB-KW"/>
</dbReference>
<feature type="transmembrane region" description="Helical" evidence="11">
    <location>
        <begin position="305"/>
        <end position="324"/>
    </location>
</feature>
<feature type="transmembrane region" description="Helical" evidence="11">
    <location>
        <begin position="336"/>
        <end position="356"/>
    </location>
</feature>
<organism evidence="12">
    <name type="scientific">Tuwongella immobilis</name>
    <dbReference type="NCBI Taxonomy" id="692036"/>
    <lineage>
        <taxon>Bacteria</taxon>
        <taxon>Pseudomonadati</taxon>
        <taxon>Planctomycetota</taxon>
        <taxon>Planctomycetia</taxon>
        <taxon>Gemmatales</taxon>
        <taxon>Gemmataceae</taxon>
        <taxon>Tuwongella</taxon>
    </lineage>
</organism>
<evidence type="ECO:0000313" key="13">
    <source>
        <dbReference type="Proteomes" id="UP000464378"/>
    </source>
</evidence>
<dbReference type="PANTHER" id="PTHR43298">
    <property type="entry name" value="MULTIDRUG RESISTANCE PROTEIN NORM-RELATED"/>
    <property type="match status" value="1"/>
</dbReference>
<keyword evidence="7" id="KW-0406">Ion transport</keyword>
<dbReference type="PIRSF" id="PIRSF006603">
    <property type="entry name" value="DinF"/>
    <property type="match status" value="1"/>
</dbReference>
<keyword evidence="2" id="KW-0813">Transport</keyword>
<comment type="subcellular location">
    <subcellularLocation>
        <location evidence="1">Cell membrane</location>
        <topology evidence="1">Multi-pass membrane protein</topology>
    </subcellularLocation>
</comment>
<evidence type="ECO:0000256" key="4">
    <source>
        <dbReference type="ARBA" id="ARBA00022475"/>
    </source>
</evidence>
<evidence type="ECO:0000256" key="2">
    <source>
        <dbReference type="ARBA" id="ARBA00022448"/>
    </source>
</evidence>
<name>A0A6C2YWD8_9BACT</name>
<sequence length="481" mass="51956">MADSISEAPATAPEPLNRSHSSTRRIWQLATPVLIQQALIICVGLFDQFLAGNYPPADPSQHKDFQAAQTTANYLGWYISNAMVLVTVGATAMVSRMIGAGDRAMANRVMHQSILLAIAFGLLFSTFGLFSIRSVVELLGHDGVSAAMAVAFLQQLLVLMTFQTIEQAGIASLIGAGDTRTGFYVLGGVAILNVPMAYTLFRGIGDWPGMGLPGIALGTALAHTMGAIAILTILARGRAGLKLQLSLFRPSLDLVRRLLRISIPASVDTLSMGACQLWFLSLVIAMGSTQETAHGIAIRWESLGYLSGMAFATAASTLVGQNLGAKRFEDAKRLGWTCFAWGCGIMCLMGSIFFTLAPNMFRLIAPNENQTDVIEAGVPILRLVAFAMPALSCVIIFTGALRGAGDTRWPLLFTWIGFLVIRLPLAYFLTRDELNLGPLGSISGYNCGLFGAWIAMFIDLWLRGLFFLLRFAGGRWRFTRV</sequence>
<feature type="transmembrane region" description="Helical" evidence="11">
    <location>
        <begin position="258"/>
        <end position="285"/>
    </location>
</feature>
<dbReference type="EMBL" id="LR593887">
    <property type="protein sequence ID" value="VTS07706.1"/>
    <property type="molecule type" value="Genomic_DNA"/>
</dbReference>
<feature type="transmembrane region" description="Helical" evidence="11">
    <location>
        <begin position="376"/>
        <end position="397"/>
    </location>
</feature>
<keyword evidence="6 11" id="KW-1133">Transmembrane helix</keyword>
<evidence type="ECO:0000256" key="9">
    <source>
        <dbReference type="ARBA" id="ARBA00031636"/>
    </source>
</evidence>
<dbReference type="EMBL" id="LR586016">
    <property type="protein sequence ID" value="VIP05175.1"/>
    <property type="molecule type" value="Genomic_DNA"/>
</dbReference>
<feature type="transmembrane region" description="Helical" evidence="11">
    <location>
        <begin position="144"/>
        <end position="162"/>
    </location>
</feature>
<evidence type="ECO:0000313" key="12">
    <source>
        <dbReference type="EMBL" id="VIP05175.1"/>
    </source>
</evidence>
<dbReference type="PANTHER" id="PTHR43298:SF2">
    <property type="entry name" value="FMN_FAD EXPORTER YEEO-RELATED"/>
    <property type="match status" value="1"/>
</dbReference>
<dbReference type="RefSeq" id="WP_162660229.1">
    <property type="nucleotide sequence ID" value="NZ_LR593887.1"/>
</dbReference>
<evidence type="ECO:0000256" key="6">
    <source>
        <dbReference type="ARBA" id="ARBA00022989"/>
    </source>
</evidence>
<keyword evidence="5 11" id="KW-0812">Transmembrane</keyword>
<gene>
    <name evidence="12" type="ORF">GMBLW1_40180</name>
</gene>
<evidence type="ECO:0000256" key="3">
    <source>
        <dbReference type="ARBA" id="ARBA00022449"/>
    </source>
</evidence>
<dbReference type="InterPro" id="IPR048279">
    <property type="entry name" value="MdtK-like"/>
</dbReference>
<evidence type="ECO:0000256" key="1">
    <source>
        <dbReference type="ARBA" id="ARBA00004651"/>
    </source>
</evidence>
<feature type="transmembrane region" description="Helical" evidence="11">
    <location>
        <begin position="114"/>
        <end position="132"/>
    </location>
</feature>
<proteinExistence type="predicted"/>
<dbReference type="InParanoid" id="A0A6C2YWD8"/>
<dbReference type="InterPro" id="IPR002528">
    <property type="entry name" value="MATE_fam"/>
</dbReference>
<dbReference type="Proteomes" id="UP000464378">
    <property type="component" value="Chromosome"/>
</dbReference>
<dbReference type="Pfam" id="PF01554">
    <property type="entry name" value="MatE"/>
    <property type="match status" value="2"/>
</dbReference>
<feature type="transmembrane region" description="Helical" evidence="11">
    <location>
        <begin position="75"/>
        <end position="94"/>
    </location>
</feature>
<feature type="region of interest" description="Disordered" evidence="10">
    <location>
        <begin position="1"/>
        <end position="21"/>
    </location>
</feature>
<dbReference type="FunCoup" id="A0A6C2YWD8">
    <property type="interactions" value="65"/>
</dbReference>
<dbReference type="InterPro" id="IPR050222">
    <property type="entry name" value="MATE_MdtK"/>
</dbReference>
<evidence type="ECO:0000256" key="11">
    <source>
        <dbReference type="SAM" id="Phobius"/>
    </source>
</evidence>
<evidence type="ECO:0000256" key="7">
    <source>
        <dbReference type="ARBA" id="ARBA00023065"/>
    </source>
</evidence>
<dbReference type="CDD" id="cd13137">
    <property type="entry name" value="MATE_NorM_like"/>
    <property type="match status" value="1"/>
</dbReference>
<keyword evidence="3" id="KW-0050">Antiport</keyword>
<dbReference type="GO" id="GO:0042910">
    <property type="term" value="F:xenobiotic transmembrane transporter activity"/>
    <property type="evidence" value="ECO:0007669"/>
    <property type="project" value="InterPro"/>
</dbReference>
<protein>
    <recommendedName>
        <fullName evidence="9">Multidrug-efflux transporter</fullName>
    </recommendedName>
</protein>
<evidence type="ECO:0000256" key="10">
    <source>
        <dbReference type="SAM" id="MobiDB-lite"/>
    </source>
</evidence>
<evidence type="ECO:0000256" key="5">
    <source>
        <dbReference type="ARBA" id="ARBA00022692"/>
    </source>
</evidence>
<dbReference type="GO" id="GO:0005886">
    <property type="term" value="C:plasma membrane"/>
    <property type="evidence" value="ECO:0007669"/>
    <property type="project" value="UniProtKB-SubCell"/>
</dbReference>
<feature type="transmembrane region" description="Helical" evidence="11">
    <location>
        <begin position="183"/>
        <end position="201"/>
    </location>
</feature>
<feature type="transmembrane region" description="Helical" evidence="11">
    <location>
        <begin position="26"/>
        <end position="46"/>
    </location>
</feature>
<keyword evidence="4" id="KW-1003">Cell membrane</keyword>
<feature type="transmembrane region" description="Helical" evidence="11">
    <location>
        <begin position="409"/>
        <end position="430"/>
    </location>
</feature>
<dbReference type="GO" id="GO:0006811">
    <property type="term" value="P:monoatomic ion transport"/>
    <property type="evidence" value="ECO:0007669"/>
    <property type="project" value="UniProtKB-KW"/>
</dbReference>
<feature type="transmembrane region" description="Helical" evidence="11">
    <location>
        <begin position="450"/>
        <end position="472"/>
    </location>
</feature>
<keyword evidence="13" id="KW-1185">Reference proteome</keyword>
<feature type="transmembrane region" description="Helical" evidence="11">
    <location>
        <begin position="213"/>
        <end position="237"/>
    </location>
</feature>
<dbReference type="KEGG" id="tim:GMBLW1_40180"/>
<dbReference type="NCBIfam" id="TIGR00797">
    <property type="entry name" value="matE"/>
    <property type="match status" value="1"/>
</dbReference>
<reference evidence="12" key="1">
    <citation type="submission" date="2019-04" db="EMBL/GenBank/DDBJ databases">
        <authorList>
            <consortium name="Science for Life Laboratories"/>
        </authorList>
    </citation>
    <scope>NUCLEOTIDE SEQUENCE</scope>
    <source>
        <strain evidence="12">MBLW1</strain>
    </source>
</reference>
<keyword evidence="8 11" id="KW-0472">Membrane</keyword>
<dbReference type="AlphaFoldDB" id="A0A6C2YWD8"/>
<evidence type="ECO:0000256" key="8">
    <source>
        <dbReference type="ARBA" id="ARBA00023136"/>
    </source>
</evidence>